<keyword evidence="1" id="KW-0808">Transferase</keyword>
<dbReference type="Pfam" id="PF08242">
    <property type="entry name" value="Methyltransf_12"/>
    <property type="match status" value="1"/>
</dbReference>
<accession>A0A109W404</accession>
<keyword evidence="4" id="KW-1185">Reference proteome</keyword>
<dbReference type="EMBL" id="CP014229">
    <property type="protein sequence ID" value="AMD89570.1"/>
    <property type="molecule type" value="Genomic_DNA"/>
</dbReference>
<evidence type="ECO:0000256" key="1">
    <source>
        <dbReference type="ARBA" id="ARBA00022679"/>
    </source>
</evidence>
<dbReference type="KEGG" id="dfi:AXF13_05265"/>
<dbReference type="Proteomes" id="UP000069241">
    <property type="component" value="Chromosome"/>
</dbReference>
<evidence type="ECO:0000259" key="2">
    <source>
        <dbReference type="Pfam" id="PF08242"/>
    </source>
</evidence>
<dbReference type="InterPro" id="IPR029063">
    <property type="entry name" value="SAM-dependent_MTases_sf"/>
</dbReference>
<feature type="domain" description="Methyltransferase type 12" evidence="2">
    <location>
        <begin position="71"/>
        <end position="173"/>
    </location>
</feature>
<proteinExistence type="predicted"/>
<dbReference type="Gene3D" id="3.40.50.150">
    <property type="entry name" value="Vaccinia Virus protein VP39"/>
    <property type="match status" value="1"/>
</dbReference>
<dbReference type="PANTHER" id="PTHR43861:SF3">
    <property type="entry name" value="PUTATIVE (AFU_ORTHOLOGUE AFUA_2G14390)-RELATED"/>
    <property type="match status" value="1"/>
</dbReference>
<dbReference type="STRING" id="44742.AXF13_05265"/>
<dbReference type="InterPro" id="IPR013217">
    <property type="entry name" value="Methyltransf_12"/>
</dbReference>
<protein>
    <submittedName>
        <fullName evidence="3">Peptide synthetase</fullName>
    </submittedName>
</protein>
<reference evidence="4" key="1">
    <citation type="submission" date="2016-02" db="EMBL/GenBank/DDBJ databases">
        <authorList>
            <person name="Holder M.E."/>
            <person name="Ajami N.J."/>
            <person name="Petrosino J.F."/>
        </authorList>
    </citation>
    <scope>NUCLEOTIDE SEQUENCE [LARGE SCALE GENOMIC DNA]</scope>
    <source>
        <strain evidence="4">CCUG 45958</strain>
    </source>
</reference>
<organism evidence="3 4">
    <name type="scientific">Desulfovibrio fairfieldensis</name>
    <dbReference type="NCBI Taxonomy" id="44742"/>
    <lineage>
        <taxon>Bacteria</taxon>
        <taxon>Pseudomonadati</taxon>
        <taxon>Thermodesulfobacteriota</taxon>
        <taxon>Desulfovibrionia</taxon>
        <taxon>Desulfovibrionales</taxon>
        <taxon>Desulfovibrionaceae</taxon>
        <taxon>Desulfovibrio</taxon>
    </lineage>
</organism>
<dbReference type="CDD" id="cd02440">
    <property type="entry name" value="AdoMet_MTases"/>
    <property type="match status" value="1"/>
</dbReference>
<evidence type="ECO:0000313" key="3">
    <source>
        <dbReference type="EMBL" id="AMD89570.1"/>
    </source>
</evidence>
<evidence type="ECO:0000313" key="4">
    <source>
        <dbReference type="Proteomes" id="UP000069241"/>
    </source>
</evidence>
<dbReference type="PANTHER" id="PTHR43861">
    <property type="entry name" value="TRANS-ACONITATE 2-METHYLTRANSFERASE-RELATED"/>
    <property type="match status" value="1"/>
</dbReference>
<dbReference type="SUPFAM" id="SSF53335">
    <property type="entry name" value="S-adenosyl-L-methionine-dependent methyltransferases"/>
    <property type="match status" value="1"/>
</dbReference>
<name>A0A109W404_9BACT</name>
<dbReference type="GO" id="GO:0016740">
    <property type="term" value="F:transferase activity"/>
    <property type="evidence" value="ECO:0007669"/>
    <property type="project" value="UniProtKB-KW"/>
</dbReference>
<gene>
    <name evidence="3" type="ORF">AXF13_05265</name>
</gene>
<dbReference type="AlphaFoldDB" id="A0A109W404"/>
<sequence>MTEQERRQRIRQWAAVYEETYRQMDSSMPLLENFSLWKSACTGDPIPGNEMRQWLEDTLDAIRDLHADSILEVGCGHGLLLLRLAGECARYVGVDFSAAALNRLCKALEKLPPEQLENLDVDLCQAEAADLASVGEEIFDALVYNSVVQYFPDTAYLLHALEHGLKHIRKGGKVFIGDVRNAAALPLFRISRLLCELPGGTSAARFREELNSMADEEELLVPPEFWHSLQGERLARMRAFTRPKPGSAYNELMKFRYDVTLVDEKTPPLSAKLVLPWEKISEAGKPQDILAGILAGLLLPVPQTCGLSVTGIPDARTHKERSVCTSMLAEGFSPAPTLASALDLAENAAGSARELGLLPAEIHALAQDHGMRADILLDHRDGLSLTALFYAQDPEKMEGAHA</sequence>